<evidence type="ECO:0000256" key="2">
    <source>
        <dbReference type="SAM" id="Phobius"/>
    </source>
</evidence>
<dbReference type="Pfam" id="PF13966">
    <property type="entry name" value="zf-RVT"/>
    <property type="match status" value="1"/>
</dbReference>
<name>A0A7J6H1Q5_CANSA</name>
<evidence type="ECO:0000256" key="1">
    <source>
        <dbReference type="SAM" id="MobiDB-lite"/>
    </source>
</evidence>
<dbReference type="PANTHER" id="PTHR33116:SF84">
    <property type="entry name" value="RNA-DIRECTED DNA POLYMERASE"/>
    <property type="match status" value="1"/>
</dbReference>
<reference evidence="4 5" key="1">
    <citation type="journal article" date="2020" name="bioRxiv">
        <title>Sequence and annotation of 42 cannabis genomes reveals extensive copy number variation in cannabinoid synthesis and pathogen resistance genes.</title>
        <authorList>
            <person name="Mckernan K.J."/>
            <person name="Helbert Y."/>
            <person name="Kane L.T."/>
            <person name="Ebling H."/>
            <person name="Zhang L."/>
            <person name="Liu B."/>
            <person name="Eaton Z."/>
            <person name="Mclaughlin S."/>
            <person name="Kingan S."/>
            <person name="Baybayan P."/>
            <person name="Concepcion G."/>
            <person name="Jordan M."/>
            <person name="Riva A."/>
            <person name="Barbazuk W."/>
            <person name="Harkins T."/>
        </authorList>
    </citation>
    <scope>NUCLEOTIDE SEQUENCE [LARGE SCALE GENOMIC DNA]</scope>
    <source>
        <strain evidence="5">cv. Jamaican Lion 4</strain>
        <tissue evidence="4">Leaf</tissue>
    </source>
</reference>
<keyword evidence="2" id="KW-0472">Membrane</keyword>
<evidence type="ECO:0000313" key="5">
    <source>
        <dbReference type="Proteomes" id="UP000525078"/>
    </source>
</evidence>
<feature type="region of interest" description="Disordered" evidence="1">
    <location>
        <begin position="1"/>
        <end position="42"/>
    </location>
</feature>
<dbReference type="PANTHER" id="PTHR33116">
    <property type="entry name" value="REVERSE TRANSCRIPTASE ZINC-BINDING DOMAIN-CONTAINING PROTEIN-RELATED-RELATED"/>
    <property type="match status" value="1"/>
</dbReference>
<evidence type="ECO:0000259" key="3">
    <source>
        <dbReference type="Pfam" id="PF13966"/>
    </source>
</evidence>
<feature type="domain" description="Reverse transcriptase zinc-binding" evidence="3">
    <location>
        <begin position="247"/>
        <end position="329"/>
    </location>
</feature>
<dbReference type="InterPro" id="IPR026960">
    <property type="entry name" value="RVT-Znf"/>
</dbReference>
<proteinExistence type="predicted"/>
<gene>
    <name evidence="4" type="ORF">F8388_019007</name>
</gene>
<dbReference type="AlphaFoldDB" id="A0A7J6H1Q5"/>
<comment type="caution">
    <text evidence="4">The sequence shown here is derived from an EMBL/GenBank/DDBJ whole genome shotgun (WGS) entry which is preliminary data.</text>
</comment>
<protein>
    <recommendedName>
        <fullName evidence="3">Reverse transcriptase zinc-binding domain-containing protein</fullName>
    </recommendedName>
</protein>
<keyword evidence="2" id="KW-1133">Transmembrane helix</keyword>
<organism evidence="4 5">
    <name type="scientific">Cannabis sativa</name>
    <name type="common">Hemp</name>
    <name type="synonym">Marijuana</name>
    <dbReference type="NCBI Taxonomy" id="3483"/>
    <lineage>
        <taxon>Eukaryota</taxon>
        <taxon>Viridiplantae</taxon>
        <taxon>Streptophyta</taxon>
        <taxon>Embryophyta</taxon>
        <taxon>Tracheophyta</taxon>
        <taxon>Spermatophyta</taxon>
        <taxon>Magnoliopsida</taxon>
        <taxon>eudicotyledons</taxon>
        <taxon>Gunneridae</taxon>
        <taxon>Pentapetalae</taxon>
        <taxon>rosids</taxon>
        <taxon>fabids</taxon>
        <taxon>Rosales</taxon>
        <taxon>Cannabaceae</taxon>
        <taxon>Cannabis</taxon>
    </lineage>
</organism>
<dbReference type="EMBL" id="JAATIP010000033">
    <property type="protein sequence ID" value="KAF4388828.1"/>
    <property type="molecule type" value="Genomic_DNA"/>
</dbReference>
<accession>A0A7J6H1Q5</accession>
<feature type="transmembrane region" description="Helical" evidence="2">
    <location>
        <begin position="364"/>
        <end position="388"/>
    </location>
</feature>
<evidence type="ECO:0000313" key="4">
    <source>
        <dbReference type="EMBL" id="KAF4388828.1"/>
    </source>
</evidence>
<dbReference type="Proteomes" id="UP000525078">
    <property type="component" value="Unassembled WGS sequence"/>
</dbReference>
<keyword evidence="2" id="KW-0812">Transmembrane</keyword>
<sequence length="502" mass="57923">MAKKKRVGRKPASAATEIVDQDPDLPSIQEEATDPELAEDGMMPVVKENARRQEQDKTQANKDWVTPKRKAVKHALKAFHRAEVGDVRKDYKEAKESFCNIQEEAANFPNDVFIQQSVKEKQRLFLIAKVRMSLAIRQQSKVNWVKFSDENSSYFHAIMRKRRLENRITTFMKGDVIIDDYEKVVNHFIKHFENFMGSKSSAISIMKRVIWDYAKKDDASWYFKKILSIRVNLDEAKLQQAARGDKFSAKKCYNSLVGETPFAYANAIWDTLVLPKHRFIFWQIANSHLLTRDYLHHIMVTPNNLCPVCEVEVETHDHIFFNCYYTSQVFEAVNRWLGEFHWPRSTVEMLQFCSNATKDLTQRILNAVMAAVVSLGCCWFSGAAAVVINKLFLACMCRMVDGGARNRTGAPINDYGNKFNNFIKFFFALQFLQTSSTLRTSRKRLYLIHQNEMFRNALLHPKPRDIQLRIVVNLHGCAKNHSLQVAFVENGSSFPVLRTNGV</sequence>